<dbReference type="PANTHER" id="PTHR30483">
    <property type="entry name" value="LEUCINE-SPECIFIC-BINDING PROTEIN"/>
    <property type="match status" value="1"/>
</dbReference>
<reference evidence="5" key="1">
    <citation type="journal article" date="2021" name="Front. Microbiol.">
        <title>Comprehensive Comparative Genomics and Phenotyping of Methylobacterium Species.</title>
        <authorList>
            <person name="Alessa O."/>
            <person name="Ogura Y."/>
            <person name="Fujitani Y."/>
            <person name="Takami H."/>
            <person name="Hayashi T."/>
            <person name="Sahin N."/>
            <person name="Tani A."/>
        </authorList>
    </citation>
    <scope>NUCLEOTIDE SEQUENCE</scope>
    <source>
        <strain evidence="5">DSM 23632</strain>
    </source>
</reference>
<evidence type="ECO:0000256" key="1">
    <source>
        <dbReference type="ARBA" id="ARBA00010062"/>
    </source>
</evidence>
<dbReference type="EMBL" id="BPRB01000138">
    <property type="protein sequence ID" value="GJE60468.1"/>
    <property type="molecule type" value="Genomic_DNA"/>
</dbReference>
<keyword evidence="3" id="KW-0029">Amino-acid transport</keyword>
<proteinExistence type="inferred from homology"/>
<keyword evidence="2" id="KW-0732">Signal</keyword>
<dbReference type="InterPro" id="IPR028082">
    <property type="entry name" value="Peripla_BP_I"/>
</dbReference>
<evidence type="ECO:0000313" key="5">
    <source>
        <dbReference type="EMBL" id="GJE60468.1"/>
    </source>
</evidence>
<sequence length="367" mass="39318">MSGVYADLGGKGSVVAAELAVEDFGGSMKGKPIEIVSADHQNKPDIGSAILRDWFDNRGVDMVTDLLNSSVALSAIEIAKTKNRVAIVVGAATSRLTGDACTANSMHWSHDTYSWAYITAKAMLERGGDTWYFITTDYAFGHAMEKDAREVIAAGGGKVLGSSKAPLGTSDFSSFLISAESSGAKVIAIINSGADTINSVKQAAEFGISQTRKLAVFGVYITDIDAMGLSVAQNLVFTSASYWDRDDQTRAWSKRYFARMGKMPTDMQAGVYSSTLQYLKAVASAGTDETGAVMKVMKTLPVNDMFATDGKVRADGRMVHDMYLTEVKKPAESKYPWDYLKIVATIPGAETVIPLSKSACPLVAQSR</sequence>
<name>A0ABQ4U0F0_9HYPH</name>
<comment type="similarity">
    <text evidence="1">Belongs to the leucine-binding protein family.</text>
</comment>
<dbReference type="InterPro" id="IPR028081">
    <property type="entry name" value="Leu-bd"/>
</dbReference>
<evidence type="ECO:0000256" key="2">
    <source>
        <dbReference type="ARBA" id="ARBA00022729"/>
    </source>
</evidence>
<reference evidence="5" key="2">
    <citation type="submission" date="2021-08" db="EMBL/GenBank/DDBJ databases">
        <authorList>
            <person name="Tani A."/>
            <person name="Ola A."/>
            <person name="Ogura Y."/>
            <person name="Katsura K."/>
            <person name="Hayashi T."/>
        </authorList>
    </citation>
    <scope>NUCLEOTIDE SEQUENCE</scope>
    <source>
        <strain evidence="5">DSM 23632</strain>
    </source>
</reference>
<evidence type="ECO:0000259" key="4">
    <source>
        <dbReference type="Pfam" id="PF13458"/>
    </source>
</evidence>
<feature type="domain" description="Leucine-binding protein" evidence="4">
    <location>
        <begin position="1"/>
        <end position="328"/>
    </location>
</feature>
<keyword evidence="3" id="KW-0813">Transport</keyword>
<dbReference type="SUPFAM" id="SSF53822">
    <property type="entry name" value="Periplasmic binding protein-like I"/>
    <property type="match status" value="1"/>
</dbReference>
<comment type="caution">
    <text evidence="5">The sequence shown here is derived from an EMBL/GenBank/DDBJ whole genome shotgun (WGS) entry which is preliminary data.</text>
</comment>
<dbReference type="CDD" id="cd06327">
    <property type="entry name" value="PBP1_SBP-like"/>
    <property type="match status" value="1"/>
</dbReference>
<gene>
    <name evidence="5" type="ORF">MPOCJGCO_2580</name>
</gene>
<organism evidence="5 6">
    <name type="scientific">Methylobacterium trifolii</name>
    <dbReference type="NCBI Taxonomy" id="1003092"/>
    <lineage>
        <taxon>Bacteria</taxon>
        <taxon>Pseudomonadati</taxon>
        <taxon>Pseudomonadota</taxon>
        <taxon>Alphaproteobacteria</taxon>
        <taxon>Hyphomicrobiales</taxon>
        <taxon>Methylobacteriaceae</taxon>
        <taxon>Methylobacterium</taxon>
    </lineage>
</organism>
<evidence type="ECO:0000256" key="3">
    <source>
        <dbReference type="ARBA" id="ARBA00022970"/>
    </source>
</evidence>
<evidence type="ECO:0000313" key="6">
    <source>
        <dbReference type="Proteomes" id="UP001055057"/>
    </source>
</evidence>
<dbReference type="Gene3D" id="3.40.50.2300">
    <property type="match status" value="2"/>
</dbReference>
<dbReference type="InterPro" id="IPR051010">
    <property type="entry name" value="BCAA_transport"/>
</dbReference>
<keyword evidence="6" id="KW-1185">Reference proteome</keyword>
<dbReference type="PANTHER" id="PTHR30483:SF6">
    <property type="entry name" value="PERIPLASMIC BINDING PROTEIN OF ABC TRANSPORTER FOR NATURAL AMINO ACIDS"/>
    <property type="match status" value="1"/>
</dbReference>
<protein>
    <recommendedName>
        <fullName evidence="4">Leucine-binding protein domain-containing protein</fullName>
    </recommendedName>
</protein>
<dbReference type="Proteomes" id="UP001055057">
    <property type="component" value="Unassembled WGS sequence"/>
</dbReference>
<dbReference type="Pfam" id="PF13458">
    <property type="entry name" value="Peripla_BP_6"/>
    <property type="match status" value="1"/>
</dbReference>
<accession>A0ABQ4U0F0</accession>